<name>A0A4R1RMD2_HYDET</name>
<evidence type="ECO:0000256" key="2">
    <source>
        <dbReference type="ARBA" id="ARBA00022481"/>
    </source>
</evidence>
<dbReference type="PANTHER" id="PTHR30093">
    <property type="entry name" value="GENERAL SECRETION PATHWAY PROTEIN G"/>
    <property type="match status" value="1"/>
</dbReference>
<evidence type="ECO:0000256" key="5">
    <source>
        <dbReference type="ARBA" id="ARBA00023136"/>
    </source>
</evidence>
<keyword evidence="2" id="KW-0488">Methylation</keyword>
<dbReference type="InterPro" id="IPR000983">
    <property type="entry name" value="Bac_GSPG_pilin"/>
</dbReference>
<dbReference type="SUPFAM" id="SSF54523">
    <property type="entry name" value="Pili subunits"/>
    <property type="match status" value="1"/>
</dbReference>
<dbReference type="Pfam" id="PF07963">
    <property type="entry name" value="N_methyl"/>
    <property type="match status" value="1"/>
</dbReference>
<accession>A0A4R1RMD2</accession>
<dbReference type="InterPro" id="IPR045584">
    <property type="entry name" value="Pilin-like"/>
</dbReference>
<evidence type="ECO:0000256" key="6">
    <source>
        <dbReference type="SAM" id="Phobius"/>
    </source>
</evidence>
<keyword evidence="8" id="KW-1185">Reference proteome</keyword>
<evidence type="ECO:0000256" key="4">
    <source>
        <dbReference type="ARBA" id="ARBA00022989"/>
    </source>
</evidence>
<evidence type="ECO:0000256" key="3">
    <source>
        <dbReference type="ARBA" id="ARBA00022692"/>
    </source>
</evidence>
<evidence type="ECO:0000313" key="8">
    <source>
        <dbReference type="Proteomes" id="UP000295008"/>
    </source>
</evidence>
<dbReference type="EMBL" id="SLUN01000014">
    <property type="protein sequence ID" value="TCL67425.1"/>
    <property type="molecule type" value="Genomic_DNA"/>
</dbReference>
<reference evidence="7 8" key="1">
    <citation type="submission" date="2019-03" db="EMBL/GenBank/DDBJ databases">
        <title>Genomic Encyclopedia of Type Strains, Phase IV (KMG-IV): sequencing the most valuable type-strain genomes for metagenomic binning, comparative biology and taxonomic classification.</title>
        <authorList>
            <person name="Goeker M."/>
        </authorList>
    </citation>
    <scope>NUCLEOTIDE SEQUENCE [LARGE SCALE GENOMIC DNA]</scope>
    <source>
        <strain evidence="7 8">LX-B</strain>
    </source>
</reference>
<organism evidence="7 8">
    <name type="scientific">Hydrogenispora ethanolica</name>
    <dbReference type="NCBI Taxonomy" id="1082276"/>
    <lineage>
        <taxon>Bacteria</taxon>
        <taxon>Bacillati</taxon>
        <taxon>Bacillota</taxon>
        <taxon>Hydrogenispora</taxon>
    </lineage>
</organism>
<sequence>MRKIREQGGFTLMELLIVIAIIGILAAIAVPRFISQTAIANKSVCHNNVATLNTAIELYRATNSKEPSTVAALWTTSQNGKDKAVLKSAVTCPNSGTYSFIMDDNGTANDPKDDVVVQEATCSLDGNAAGKLQENEE</sequence>
<dbReference type="AlphaFoldDB" id="A0A4R1RMD2"/>
<dbReference type="PANTHER" id="PTHR30093:SF44">
    <property type="entry name" value="TYPE II SECRETION SYSTEM CORE PROTEIN G"/>
    <property type="match status" value="1"/>
</dbReference>
<dbReference type="Proteomes" id="UP000295008">
    <property type="component" value="Unassembled WGS sequence"/>
</dbReference>
<dbReference type="GO" id="GO:0015628">
    <property type="term" value="P:protein secretion by the type II secretion system"/>
    <property type="evidence" value="ECO:0007669"/>
    <property type="project" value="InterPro"/>
</dbReference>
<keyword evidence="3 6" id="KW-0812">Transmembrane</keyword>
<dbReference type="GO" id="GO:0015627">
    <property type="term" value="C:type II protein secretion system complex"/>
    <property type="evidence" value="ECO:0007669"/>
    <property type="project" value="InterPro"/>
</dbReference>
<evidence type="ECO:0000313" key="7">
    <source>
        <dbReference type="EMBL" id="TCL67425.1"/>
    </source>
</evidence>
<protein>
    <submittedName>
        <fullName evidence="7">Type II secretion system protein G</fullName>
    </submittedName>
</protein>
<proteinExistence type="predicted"/>
<dbReference type="GO" id="GO:0016020">
    <property type="term" value="C:membrane"/>
    <property type="evidence" value="ECO:0007669"/>
    <property type="project" value="UniProtKB-SubCell"/>
</dbReference>
<feature type="transmembrane region" description="Helical" evidence="6">
    <location>
        <begin position="12"/>
        <end position="34"/>
    </location>
</feature>
<dbReference type="RefSeq" id="WP_132014674.1">
    <property type="nucleotide sequence ID" value="NZ_SLUN01000014.1"/>
</dbReference>
<gene>
    <name evidence="7" type="ORF">EDC14_1014115</name>
</gene>
<dbReference type="InterPro" id="IPR012902">
    <property type="entry name" value="N_methyl_site"/>
</dbReference>
<evidence type="ECO:0000256" key="1">
    <source>
        <dbReference type="ARBA" id="ARBA00004167"/>
    </source>
</evidence>
<comment type="caution">
    <text evidence="7">The sequence shown here is derived from an EMBL/GenBank/DDBJ whole genome shotgun (WGS) entry which is preliminary data.</text>
</comment>
<comment type="subcellular location">
    <subcellularLocation>
        <location evidence="1">Membrane</location>
        <topology evidence="1">Single-pass membrane protein</topology>
    </subcellularLocation>
</comment>
<dbReference type="NCBIfam" id="TIGR02532">
    <property type="entry name" value="IV_pilin_GFxxxE"/>
    <property type="match status" value="1"/>
</dbReference>
<keyword evidence="5 6" id="KW-0472">Membrane</keyword>
<dbReference type="Gene3D" id="3.30.700.10">
    <property type="entry name" value="Glycoprotein, Type 4 Pilin"/>
    <property type="match status" value="1"/>
</dbReference>
<dbReference type="PRINTS" id="PR00813">
    <property type="entry name" value="BCTERIALGSPG"/>
</dbReference>
<keyword evidence="4 6" id="KW-1133">Transmembrane helix</keyword>